<name>A0A2P6MG35_ALKUR</name>
<feature type="region of interest" description="Disordered" evidence="4">
    <location>
        <begin position="398"/>
        <end position="425"/>
    </location>
</feature>
<feature type="region of interest" description="Disordered" evidence="4">
    <location>
        <begin position="212"/>
        <end position="243"/>
    </location>
</feature>
<reference evidence="6 7" key="1">
    <citation type="submission" date="2018-03" db="EMBL/GenBank/DDBJ databases">
        <title>Bacillus urumqiensis sp. nov., a moderately haloalkaliphilic bacterium isolated from a salt lake.</title>
        <authorList>
            <person name="Zhao B."/>
            <person name="Liao Z."/>
        </authorList>
    </citation>
    <scope>NUCLEOTIDE SEQUENCE [LARGE SCALE GENOMIC DNA]</scope>
    <source>
        <strain evidence="6 7">BZ-SZ-XJ18</strain>
    </source>
</reference>
<organism evidence="6 7">
    <name type="scientific">Alkalicoccus urumqiensis</name>
    <name type="common">Bacillus urumqiensis</name>
    <dbReference type="NCBI Taxonomy" id="1548213"/>
    <lineage>
        <taxon>Bacteria</taxon>
        <taxon>Bacillati</taxon>
        <taxon>Bacillota</taxon>
        <taxon>Bacilli</taxon>
        <taxon>Bacillales</taxon>
        <taxon>Bacillaceae</taxon>
        <taxon>Alkalicoccus</taxon>
    </lineage>
</organism>
<keyword evidence="7" id="KW-1185">Reference proteome</keyword>
<dbReference type="EMBL" id="PVNS01000009">
    <property type="protein sequence ID" value="PRO65227.1"/>
    <property type="molecule type" value="Genomic_DNA"/>
</dbReference>
<dbReference type="Gene3D" id="3.30.750.140">
    <property type="match status" value="1"/>
</dbReference>
<dbReference type="GO" id="GO:0009424">
    <property type="term" value="C:bacterial-type flagellum hook"/>
    <property type="evidence" value="ECO:0007669"/>
    <property type="project" value="InterPro"/>
</dbReference>
<dbReference type="PRINTS" id="PR01007">
    <property type="entry name" value="FLGHOOKFLIK"/>
</dbReference>
<proteinExistence type="inferred from homology"/>
<feature type="compositionally biased region" description="Basic and acidic residues" evidence="4">
    <location>
        <begin position="212"/>
        <end position="226"/>
    </location>
</feature>
<feature type="domain" description="Flagellar hook-length control protein-like C-terminal" evidence="5">
    <location>
        <begin position="318"/>
        <end position="396"/>
    </location>
</feature>
<dbReference type="CDD" id="cd17470">
    <property type="entry name" value="T3SS_Flik_C"/>
    <property type="match status" value="1"/>
</dbReference>
<evidence type="ECO:0000256" key="2">
    <source>
        <dbReference type="ARBA" id="ARBA00009149"/>
    </source>
</evidence>
<dbReference type="AlphaFoldDB" id="A0A2P6MG35"/>
<protein>
    <recommendedName>
        <fullName evidence="5">Flagellar hook-length control protein-like C-terminal domain-containing protein</fullName>
    </recommendedName>
</protein>
<dbReference type="Pfam" id="PF02120">
    <property type="entry name" value="Flg_hook"/>
    <property type="match status" value="1"/>
</dbReference>
<feature type="compositionally biased region" description="Polar residues" evidence="4">
    <location>
        <begin position="227"/>
        <end position="240"/>
    </location>
</feature>
<evidence type="ECO:0000256" key="1">
    <source>
        <dbReference type="ARBA" id="ARBA00003944"/>
    </source>
</evidence>
<dbReference type="InterPro" id="IPR001635">
    <property type="entry name" value="Flag_hook_Flik"/>
</dbReference>
<evidence type="ECO:0000313" key="7">
    <source>
        <dbReference type="Proteomes" id="UP000243650"/>
    </source>
</evidence>
<feature type="compositionally biased region" description="Basic and acidic residues" evidence="4">
    <location>
        <begin position="400"/>
        <end position="418"/>
    </location>
</feature>
<comment type="caution">
    <text evidence="6">The sequence shown here is derived from an EMBL/GenBank/DDBJ whole genome shotgun (WGS) entry which is preliminary data.</text>
</comment>
<gene>
    <name evidence="6" type="ORF">C6I21_10505</name>
</gene>
<dbReference type="InterPro" id="IPR021136">
    <property type="entry name" value="Flagellar_hook_control-like_C"/>
</dbReference>
<dbReference type="RefSeq" id="WP_105959427.1">
    <property type="nucleotide sequence ID" value="NZ_PVNS01000009.1"/>
</dbReference>
<evidence type="ECO:0000313" key="6">
    <source>
        <dbReference type="EMBL" id="PRO65227.1"/>
    </source>
</evidence>
<dbReference type="InterPro" id="IPR038610">
    <property type="entry name" value="FliK-like_C_sf"/>
</dbReference>
<dbReference type="GO" id="GO:0044780">
    <property type="term" value="P:bacterial-type flagellum assembly"/>
    <property type="evidence" value="ECO:0007669"/>
    <property type="project" value="InterPro"/>
</dbReference>
<comment type="similarity">
    <text evidence="2">Belongs to the FliK family.</text>
</comment>
<evidence type="ECO:0000256" key="4">
    <source>
        <dbReference type="SAM" id="MobiDB-lite"/>
    </source>
</evidence>
<evidence type="ECO:0000259" key="5">
    <source>
        <dbReference type="Pfam" id="PF02120"/>
    </source>
</evidence>
<sequence length="445" mass="49264">MNLAQVMASQAAPLMEGRSAGKKETDGSQSIFAALIESSQTVSLPLNLEELPEEEIEELLASLLEALEELLPQTAHLENGELPEDASDLEIEEKLHPELQELINELPQEMKEEILDFIASGISTVEVFQKDVEKGEMNLVPLTASVISLITSTEDQDFSELEENEAVKLQLEELMTAVNELVNFMKTQTSESGTDTEALIQTLQVVERALHPSEKGTEPLNGREQRGAQQLTGGPPNRTNLPAEPVMQKAWSPAGNNSALKEGISRMFGSDAPVIREMQPALPLQQQLILTQTGQPPQQNVSSEQLLKQFEHLLSRAKIHTLENGVQKMTLKLHPASLGRIDITLVQQSNGVLTAKIMTATAQTREMLDSQLPNLKQSLTQQNIQVDRVEITQQQATLLKDAKEESGQQEKQQYKQPEEEQDEDTVFDELLDAVVQNTEESVEGE</sequence>
<accession>A0A2P6MG35</accession>
<evidence type="ECO:0000256" key="3">
    <source>
        <dbReference type="ARBA" id="ARBA00022795"/>
    </source>
</evidence>
<dbReference type="Proteomes" id="UP000243650">
    <property type="component" value="Unassembled WGS sequence"/>
</dbReference>
<keyword evidence="3" id="KW-1005">Bacterial flagellum biogenesis</keyword>
<dbReference type="OrthoDB" id="2112988at2"/>
<comment type="function">
    <text evidence="1">Controls the length of the flagellar hook.</text>
</comment>